<reference evidence="1" key="1">
    <citation type="journal article" date="2020" name="Nature">
        <title>Giant virus diversity and host interactions through global metagenomics.</title>
        <authorList>
            <person name="Schulz F."/>
            <person name="Roux S."/>
            <person name="Paez-Espino D."/>
            <person name="Jungbluth S."/>
            <person name="Walsh D.A."/>
            <person name="Denef V.J."/>
            <person name="McMahon K.D."/>
            <person name="Konstantinidis K.T."/>
            <person name="Eloe-Fadrosh E.A."/>
            <person name="Kyrpides N.C."/>
            <person name="Woyke T."/>
        </authorList>
    </citation>
    <scope>NUCLEOTIDE SEQUENCE</scope>
    <source>
        <strain evidence="1">GVMAG-M-3300021962-46</strain>
    </source>
</reference>
<sequence length="319" mass="37482">MKKCSYCSYESKRQYNLDRHLYTIHCDNLKDIDTNVSINCTNVSPNSTNVSSNSTNVSLSEQPSEDIFKCNGCYKDFLTKQGFARHQTRCKAIYDSLQCKHCHILFIHRSSKSRHEKKCEYRNSDWLIQKTTDSTVSSLPTNTTIHNTTNNIQINNNQHIHINLLTYPPNGEHSREFDFLRDHITSIDIQRIFEKAKPEIGFSRFIYSILERPENRIVHKTHPNNNYSKVHIGDGKWSLELDEDVYTVMTHFLTCAALQSTEEHKQFMRHIEQKIKSYLDDVNTQNDENNNYTKAMQRVRLIIINLTNKWKQEGWMQPS</sequence>
<name>A0A6C0CT33_9ZZZZ</name>
<evidence type="ECO:0000313" key="1">
    <source>
        <dbReference type="EMBL" id="QHT07040.1"/>
    </source>
</evidence>
<proteinExistence type="predicted"/>
<protein>
    <submittedName>
        <fullName evidence="1">Uncharacterized protein</fullName>
    </submittedName>
</protein>
<dbReference type="EMBL" id="MN739479">
    <property type="protein sequence ID" value="QHT07040.1"/>
    <property type="molecule type" value="Genomic_DNA"/>
</dbReference>
<accession>A0A6C0CT33</accession>
<organism evidence="1">
    <name type="scientific">viral metagenome</name>
    <dbReference type="NCBI Taxonomy" id="1070528"/>
    <lineage>
        <taxon>unclassified sequences</taxon>
        <taxon>metagenomes</taxon>
        <taxon>organismal metagenomes</taxon>
    </lineage>
</organism>
<dbReference type="AlphaFoldDB" id="A0A6C0CT33"/>